<sequence length="546" mass="60474">MIASTPLEAFYYWEKNSPDQPFLRQPLPGQWKIYTYKQAGIEIRKVANALKALHLAPQSKIAILSKNCAHWIMADLAIWMAGYISVPIYPTLSATGIQYIVEHSEAKAIFIGKLDDFGKQRAAIASSVHKISFPFYGPNEGSLWDDLLNTSPLAESPLPAAIDIASIMYSSGTTGTPKGVVLTFGAFDFVAKSLAKNLYIHKPEQFFSYLPLSHIAERSYIEMLVFYSGSTISFTESLDKFGDNLREVQPTLFGGVPRIFAKIQEGVLLKMPQQKLDRLLSIPIVSWIVKKTIRKKLGFSKTHLIVGGAAPIPVPLLTWFAKLGIEIREVYGMTENGGYSHGNHGTTVKIGTVGKPWPDIETKFTAEGEILTKHAGLMLGYYKDEESTRQSFTSDGFLKTGDKGIVDADGYLTITGRVKDQFKTDKAKFIAPAPIEMKFTSNKDIDSICVVGMGIPQPIALVVLSGLATGKSKAEIVEGLQATLDAVNATLEHYERIEKVVVLSESWTIENGFITPSLKVKRHEIEKVHAASYIDWYKQKDKILWS</sequence>
<keyword evidence="2" id="KW-0067">ATP-binding</keyword>
<reference evidence="4 5" key="1">
    <citation type="submission" date="2017-02" db="EMBL/GenBank/DDBJ databases">
        <authorList>
            <person name="Peterson S.W."/>
        </authorList>
    </citation>
    <scope>NUCLEOTIDE SEQUENCE [LARGE SCALE GENOMIC DNA]</scope>
    <source>
        <strain evidence="4 5">DSM 25262</strain>
    </source>
</reference>
<keyword evidence="5" id="KW-1185">Reference proteome</keyword>
<dbReference type="AlphaFoldDB" id="A0A1T5LJ77"/>
<dbReference type="Proteomes" id="UP000190961">
    <property type="component" value="Unassembled WGS sequence"/>
</dbReference>
<dbReference type="InterPro" id="IPR000873">
    <property type="entry name" value="AMP-dep_synth/lig_dom"/>
</dbReference>
<accession>A0A1T5LJ77</accession>
<evidence type="ECO:0000313" key="5">
    <source>
        <dbReference type="Proteomes" id="UP000190961"/>
    </source>
</evidence>
<dbReference type="PANTHER" id="PTHR43272:SF33">
    <property type="entry name" value="AMP-BINDING DOMAIN-CONTAINING PROTEIN-RELATED"/>
    <property type="match status" value="1"/>
</dbReference>
<dbReference type="EMBL" id="FUZU01000002">
    <property type="protein sequence ID" value="SKC75855.1"/>
    <property type="molecule type" value="Genomic_DNA"/>
</dbReference>
<proteinExistence type="predicted"/>
<gene>
    <name evidence="4" type="ORF">SAMN05660236_3310</name>
</gene>
<dbReference type="Pfam" id="PF00501">
    <property type="entry name" value="AMP-binding"/>
    <property type="match status" value="1"/>
</dbReference>
<evidence type="ECO:0000313" key="4">
    <source>
        <dbReference type="EMBL" id="SKC75855.1"/>
    </source>
</evidence>
<organism evidence="4 5">
    <name type="scientific">Ohtaekwangia koreensis</name>
    <dbReference type="NCBI Taxonomy" id="688867"/>
    <lineage>
        <taxon>Bacteria</taxon>
        <taxon>Pseudomonadati</taxon>
        <taxon>Bacteroidota</taxon>
        <taxon>Cytophagia</taxon>
        <taxon>Cytophagales</taxon>
        <taxon>Fulvivirgaceae</taxon>
        <taxon>Ohtaekwangia</taxon>
    </lineage>
</organism>
<dbReference type="GO" id="GO:0004467">
    <property type="term" value="F:long-chain fatty acid-CoA ligase activity"/>
    <property type="evidence" value="ECO:0007669"/>
    <property type="project" value="TreeGrafter"/>
</dbReference>
<evidence type="ECO:0000259" key="3">
    <source>
        <dbReference type="Pfam" id="PF00501"/>
    </source>
</evidence>
<dbReference type="OrthoDB" id="9778383at2"/>
<dbReference type="PANTHER" id="PTHR43272">
    <property type="entry name" value="LONG-CHAIN-FATTY-ACID--COA LIGASE"/>
    <property type="match status" value="1"/>
</dbReference>
<protein>
    <submittedName>
        <fullName evidence="4">Long-chain acyl-CoA synthetase</fullName>
    </submittedName>
</protein>
<evidence type="ECO:0000256" key="1">
    <source>
        <dbReference type="ARBA" id="ARBA00022741"/>
    </source>
</evidence>
<keyword evidence="1" id="KW-0547">Nucleotide-binding</keyword>
<dbReference type="Gene3D" id="3.40.50.12780">
    <property type="entry name" value="N-terminal domain of ligase-like"/>
    <property type="match status" value="1"/>
</dbReference>
<dbReference type="STRING" id="688867.SAMN05660236_3310"/>
<evidence type="ECO:0000256" key="2">
    <source>
        <dbReference type="ARBA" id="ARBA00022840"/>
    </source>
</evidence>
<dbReference type="SUPFAM" id="SSF56801">
    <property type="entry name" value="Acetyl-CoA synthetase-like"/>
    <property type="match status" value="1"/>
</dbReference>
<dbReference type="Pfam" id="PF23562">
    <property type="entry name" value="AMP-binding_C_3"/>
    <property type="match status" value="1"/>
</dbReference>
<dbReference type="GO" id="GO:0005524">
    <property type="term" value="F:ATP binding"/>
    <property type="evidence" value="ECO:0007669"/>
    <property type="project" value="UniProtKB-KW"/>
</dbReference>
<dbReference type="InterPro" id="IPR020845">
    <property type="entry name" value="AMP-binding_CS"/>
</dbReference>
<dbReference type="RefSeq" id="WP_079687848.1">
    <property type="nucleotide sequence ID" value="NZ_FUZU01000002.1"/>
</dbReference>
<dbReference type="GO" id="GO:0016020">
    <property type="term" value="C:membrane"/>
    <property type="evidence" value="ECO:0007669"/>
    <property type="project" value="TreeGrafter"/>
</dbReference>
<name>A0A1T5LJ77_9BACT</name>
<dbReference type="InterPro" id="IPR042099">
    <property type="entry name" value="ANL_N_sf"/>
</dbReference>
<feature type="domain" description="AMP-dependent synthetase/ligase" evidence="3">
    <location>
        <begin position="14"/>
        <end position="382"/>
    </location>
</feature>
<dbReference type="PROSITE" id="PS00455">
    <property type="entry name" value="AMP_BINDING"/>
    <property type="match status" value="1"/>
</dbReference>